<dbReference type="CDD" id="cd11041">
    <property type="entry name" value="CYP503A1-like"/>
    <property type="match status" value="1"/>
</dbReference>
<reference evidence="8 9" key="1">
    <citation type="submission" date="2016-03" db="EMBL/GenBank/DDBJ databases">
        <authorList>
            <person name="Ploux O."/>
        </authorList>
    </citation>
    <scope>NUCLEOTIDE SEQUENCE [LARGE SCALE GENOMIC DNA]</scope>
    <source>
        <strain evidence="8 9">UAMH 11012</strain>
    </source>
</reference>
<dbReference type="EMBL" id="FJOG01000018">
    <property type="protein sequence ID" value="CZR61591.1"/>
    <property type="molecule type" value="Genomic_DNA"/>
</dbReference>
<evidence type="ECO:0000256" key="1">
    <source>
        <dbReference type="ARBA" id="ARBA00001971"/>
    </source>
</evidence>
<keyword evidence="6" id="KW-0349">Heme</keyword>
<dbReference type="InterPro" id="IPR036396">
    <property type="entry name" value="Cyt_P450_sf"/>
</dbReference>
<dbReference type="AlphaFoldDB" id="A0A1L7X993"/>
<proteinExistence type="inferred from homology"/>
<accession>A0A1L7X993</accession>
<dbReference type="GO" id="GO:0016705">
    <property type="term" value="F:oxidoreductase activity, acting on paired donors, with incorporation or reduction of molecular oxygen"/>
    <property type="evidence" value="ECO:0007669"/>
    <property type="project" value="InterPro"/>
</dbReference>
<dbReference type="GO" id="GO:0004497">
    <property type="term" value="F:monooxygenase activity"/>
    <property type="evidence" value="ECO:0007669"/>
    <property type="project" value="InterPro"/>
</dbReference>
<feature type="chain" id="PRO_5012521478" evidence="7">
    <location>
        <begin position="24"/>
        <end position="513"/>
    </location>
</feature>
<keyword evidence="9" id="KW-1185">Reference proteome</keyword>
<comment type="cofactor">
    <cofactor evidence="1 6">
        <name>heme</name>
        <dbReference type="ChEBI" id="CHEBI:30413"/>
    </cofactor>
</comment>
<dbReference type="SUPFAM" id="SSF48264">
    <property type="entry name" value="Cytochrome P450"/>
    <property type="match status" value="1"/>
</dbReference>
<evidence type="ECO:0000256" key="4">
    <source>
        <dbReference type="ARBA" id="ARBA00023002"/>
    </source>
</evidence>
<dbReference type="GO" id="GO:0020037">
    <property type="term" value="F:heme binding"/>
    <property type="evidence" value="ECO:0007669"/>
    <property type="project" value="InterPro"/>
</dbReference>
<sequence length="513" mass="58962">MISCLIQLSFCSLLLWSLGCGASQLSSRHPRADAFPRVGPEQSASDNKRFLSESLQMIEEGYSKYKDGSYKLWTIDMDRLIISHKFMSEINKLPRSSVRLTTSERYAYTGMDICEESNLQYEVCAGPLTRNIGPLGRTAYDEIVFALNEKLKTVPKYNGMLLSAILRPAIDRCYRLILNTPLHLPHRPRDQFHSSRFVGPDLCRNAEWLSTATGYTMDVQKASEELLTYPSLVRPIVVNLLKSYKQLRSRFSVASRLLLPEFEKRNRAKNQNEKGEYQDMLQWLVDSAQGRDAEPEKLVRRMLFLNMAAINTTAITATNVFLDLCARPECMEMLREEILRGLKEDGGIKSSTLPKLKKLDSFMRESRRLNTMGFLTFQRRLTVPFTLSNGTTLPKDSYLSMAYYPFTRDESYYPSPLTFDPLRFYNLRQKEGEEDKHQFGSVEASEPLWTFGKFACPGRHWATAQIKLLVMVLLLEFEISYPEGQTERPENKIIGNKCMPSMTQKIVLKRRAS</sequence>
<dbReference type="PANTHER" id="PTHR46206">
    <property type="entry name" value="CYTOCHROME P450"/>
    <property type="match status" value="1"/>
</dbReference>
<evidence type="ECO:0000256" key="5">
    <source>
        <dbReference type="ARBA" id="ARBA00023004"/>
    </source>
</evidence>
<evidence type="ECO:0000313" key="8">
    <source>
        <dbReference type="EMBL" id="CZR61591.1"/>
    </source>
</evidence>
<organism evidence="8 9">
    <name type="scientific">Phialocephala subalpina</name>
    <dbReference type="NCBI Taxonomy" id="576137"/>
    <lineage>
        <taxon>Eukaryota</taxon>
        <taxon>Fungi</taxon>
        <taxon>Dikarya</taxon>
        <taxon>Ascomycota</taxon>
        <taxon>Pezizomycotina</taxon>
        <taxon>Leotiomycetes</taxon>
        <taxon>Helotiales</taxon>
        <taxon>Mollisiaceae</taxon>
        <taxon>Phialocephala</taxon>
        <taxon>Phialocephala fortinii species complex</taxon>
    </lineage>
</organism>
<dbReference type="InterPro" id="IPR002403">
    <property type="entry name" value="Cyt_P450_E_grp-IV"/>
</dbReference>
<dbReference type="OrthoDB" id="1844152at2759"/>
<evidence type="ECO:0000256" key="6">
    <source>
        <dbReference type="PIRSR" id="PIRSR602403-1"/>
    </source>
</evidence>
<dbReference type="STRING" id="576137.A0A1L7X993"/>
<dbReference type="PANTHER" id="PTHR46206:SF7">
    <property type="entry name" value="P450, PUTATIVE (EUROFUNG)-RELATED"/>
    <property type="match status" value="1"/>
</dbReference>
<comment type="similarity">
    <text evidence="2">Belongs to the cytochrome P450 family.</text>
</comment>
<feature type="binding site" description="axial binding residue" evidence="6">
    <location>
        <position position="456"/>
    </location>
    <ligand>
        <name>heme</name>
        <dbReference type="ChEBI" id="CHEBI:30413"/>
    </ligand>
    <ligandPart>
        <name>Fe</name>
        <dbReference type="ChEBI" id="CHEBI:18248"/>
    </ligandPart>
</feature>
<feature type="signal peptide" evidence="7">
    <location>
        <begin position="1"/>
        <end position="23"/>
    </location>
</feature>
<evidence type="ECO:0000313" key="9">
    <source>
        <dbReference type="Proteomes" id="UP000184330"/>
    </source>
</evidence>
<evidence type="ECO:0000256" key="2">
    <source>
        <dbReference type="ARBA" id="ARBA00010617"/>
    </source>
</evidence>
<gene>
    <name evidence="8" type="ORF">PAC_11488</name>
</gene>
<name>A0A1L7X993_9HELO</name>
<keyword evidence="5 6" id="KW-0408">Iron</keyword>
<keyword evidence="3 6" id="KW-0479">Metal-binding</keyword>
<evidence type="ECO:0000256" key="3">
    <source>
        <dbReference type="ARBA" id="ARBA00022723"/>
    </source>
</evidence>
<dbReference type="Gene3D" id="1.10.630.10">
    <property type="entry name" value="Cytochrome P450"/>
    <property type="match status" value="1"/>
</dbReference>
<dbReference type="Proteomes" id="UP000184330">
    <property type="component" value="Unassembled WGS sequence"/>
</dbReference>
<dbReference type="Pfam" id="PF00067">
    <property type="entry name" value="p450"/>
    <property type="match status" value="1"/>
</dbReference>
<dbReference type="PRINTS" id="PR00465">
    <property type="entry name" value="EP450IV"/>
</dbReference>
<protein>
    <submittedName>
        <fullName evidence="8">Related to ent-kaurene oxidase</fullName>
    </submittedName>
</protein>
<evidence type="ECO:0000256" key="7">
    <source>
        <dbReference type="SAM" id="SignalP"/>
    </source>
</evidence>
<dbReference type="InterPro" id="IPR001128">
    <property type="entry name" value="Cyt_P450"/>
</dbReference>
<keyword evidence="4" id="KW-0560">Oxidoreductase</keyword>
<dbReference type="GO" id="GO:0005506">
    <property type="term" value="F:iron ion binding"/>
    <property type="evidence" value="ECO:0007669"/>
    <property type="project" value="InterPro"/>
</dbReference>
<keyword evidence="7" id="KW-0732">Signal</keyword>